<dbReference type="InterPro" id="IPR004182">
    <property type="entry name" value="GRAM"/>
</dbReference>
<feature type="region of interest" description="Disordered" evidence="12">
    <location>
        <begin position="832"/>
        <end position="866"/>
    </location>
</feature>
<dbReference type="PANTHER" id="PTHR48050">
    <property type="entry name" value="STEROL 3-BETA-GLUCOSYLTRANSFERASE"/>
    <property type="match status" value="1"/>
</dbReference>
<dbReference type="SUPFAM" id="SSF53756">
    <property type="entry name" value="UDP-Glycosyltransferase/glycogen phosphorylase"/>
    <property type="match status" value="1"/>
</dbReference>
<dbReference type="GO" id="GO:0005737">
    <property type="term" value="C:cytoplasm"/>
    <property type="evidence" value="ECO:0007669"/>
    <property type="project" value="UniProtKB-SubCell"/>
</dbReference>
<dbReference type="InterPro" id="IPR018961">
    <property type="entry name" value="DnaJ_homolog_subfam-C_membr-28"/>
</dbReference>
<feature type="compositionally biased region" description="Polar residues" evidence="12">
    <location>
        <begin position="539"/>
        <end position="551"/>
    </location>
</feature>
<feature type="compositionally biased region" description="Basic and acidic residues" evidence="12">
    <location>
        <begin position="951"/>
        <end position="960"/>
    </location>
</feature>
<dbReference type="Pfam" id="PF00169">
    <property type="entry name" value="PH"/>
    <property type="match status" value="1"/>
</dbReference>
<feature type="region of interest" description="Disordered" evidence="12">
    <location>
        <begin position="384"/>
        <end position="466"/>
    </location>
</feature>
<evidence type="ECO:0000256" key="12">
    <source>
        <dbReference type="SAM" id="MobiDB-lite"/>
    </source>
</evidence>
<dbReference type="CDD" id="cd13215">
    <property type="entry name" value="PH-GRAM1_AGT26"/>
    <property type="match status" value="1"/>
</dbReference>
<dbReference type="InterPro" id="IPR011993">
    <property type="entry name" value="PH-like_dom_sf"/>
</dbReference>
<evidence type="ECO:0000256" key="6">
    <source>
        <dbReference type="ARBA" id="ARBA00022676"/>
    </source>
</evidence>
<accession>A0A4T0FSB8</accession>
<feature type="compositionally biased region" description="Basic and acidic residues" evidence="12">
    <location>
        <begin position="67"/>
        <end position="87"/>
    </location>
</feature>
<dbReference type="GO" id="GO:0005975">
    <property type="term" value="P:carbohydrate metabolic process"/>
    <property type="evidence" value="ECO:0007669"/>
    <property type="project" value="InterPro"/>
</dbReference>
<comment type="similarity">
    <text evidence="3">Belongs to the glycosyltransferase 28 family.</text>
</comment>
<feature type="region of interest" description="Disordered" evidence="12">
    <location>
        <begin position="525"/>
        <end position="584"/>
    </location>
</feature>
<dbReference type="EMBL" id="SPNW01000015">
    <property type="protein sequence ID" value="TIA90915.1"/>
    <property type="molecule type" value="Genomic_DNA"/>
</dbReference>
<dbReference type="InterPro" id="IPR002213">
    <property type="entry name" value="UDP_glucos_trans"/>
</dbReference>
<feature type="region of interest" description="Disordered" evidence="12">
    <location>
        <begin position="19"/>
        <end position="42"/>
    </location>
</feature>
<dbReference type="Proteomes" id="UP000310189">
    <property type="component" value="Unassembled WGS sequence"/>
</dbReference>
<evidence type="ECO:0000256" key="7">
    <source>
        <dbReference type="ARBA" id="ARBA00022679"/>
    </source>
</evidence>
<dbReference type="PROSITE" id="PS50003">
    <property type="entry name" value="PH_DOMAIN"/>
    <property type="match status" value="1"/>
</dbReference>
<evidence type="ECO:0000256" key="10">
    <source>
        <dbReference type="ARBA" id="ARBA00047886"/>
    </source>
</evidence>
<dbReference type="CDD" id="cd03784">
    <property type="entry name" value="GT1_Gtf-like"/>
    <property type="match status" value="1"/>
</dbReference>
<reference evidence="14 15" key="1">
    <citation type="submission" date="2019-03" db="EMBL/GenBank/DDBJ databases">
        <title>Sequencing 23 genomes of Wallemia ichthyophaga.</title>
        <authorList>
            <person name="Gostincar C."/>
        </authorList>
    </citation>
    <scope>NUCLEOTIDE SEQUENCE [LARGE SCALE GENOMIC DNA]</scope>
    <source>
        <strain evidence="14 15">EXF-5753</strain>
    </source>
</reference>
<dbReference type="EC" id="2.4.1.173" evidence="4"/>
<keyword evidence="7" id="KW-0808">Transferase</keyword>
<dbReference type="GO" id="GO:0016020">
    <property type="term" value="C:membrane"/>
    <property type="evidence" value="ECO:0007669"/>
    <property type="project" value="UniProtKB-SubCell"/>
</dbReference>
<comment type="catalytic activity">
    <reaction evidence="11">
        <text>a sterol + UDP-alpha-D-glucose = a sterol 3-beta-D-glucoside + UDP + H(+)</text>
        <dbReference type="Rhea" id="RHEA:22724"/>
        <dbReference type="ChEBI" id="CHEBI:15378"/>
        <dbReference type="ChEBI" id="CHEBI:15889"/>
        <dbReference type="ChEBI" id="CHEBI:37424"/>
        <dbReference type="ChEBI" id="CHEBI:58223"/>
        <dbReference type="ChEBI" id="CHEBI:58885"/>
        <dbReference type="EC" id="2.4.1.173"/>
    </reaction>
    <physiologicalReaction direction="left-to-right" evidence="11">
        <dbReference type="Rhea" id="RHEA:22725"/>
    </physiologicalReaction>
</comment>
<name>A0A4T0FSB8_9BASI</name>
<dbReference type="GO" id="GO:0016125">
    <property type="term" value="P:sterol metabolic process"/>
    <property type="evidence" value="ECO:0007669"/>
    <property type="project" value="TreeGrafter"/>
</dbReference>
<evidence type="ECO:0000256" key="1">
    <source>
        <dbReference type="ARBA" id="ARBA00004170"/>
    </source>
</evidence>
<dbReference type="Pfam" id="PF03033">
    <property type="entry name" value="Glyco_transf_28"/>
    <property type="match status" value="1"/>
</dbReference>
<evidence type="ECO:0000256" key="8">
    <source>
        <dbReference type="ARBA" id="ARBA00023136"/>
    </source>
</evidence>
<gene>
    <name evidence="14" type="ORF">E3P99_01327</name>
</gene>
<feature type="compositionally biased region" description="Polar residues" evidence="12">
    <location>
        <begin position="855"/>
        <end position="866"/>
    </location>
</feature>
<dbReference type="InterPro" id="IPR001849">
    <property type="entry name" value="PH_domain"/>
</dbReference>
<dbReference type="SMART" id="SM00233">
    <property type="entry name" value="PH"/>
    <property type="match status" value="1"/>
</dbReference>
<feature type="compositionally biased region" description="Acidic residues" evidence="12">
    <location>
        <begin position="1611"/>
        <end position="1629"/>
    </location>
</feature>
<keyword evidence="8" id="KW-0472">Membrane</keyword>
<evidence type="ECO:0000256" key="2">
    <source>
        <dbReference type="ARBA" id="ARBA00004496"/>
    </source>
</evidence>
<comment type="catalytic activity">
    <reaction evidence="10">
        <text>ergosterol + UDP-alpha-D-glucose = ergosteryl 3-beta-D-glucoside + UDP + H(+)</text>
        <dbReference type="Rhea" id="RHEA:61836"/>
        <dbReference type="ChEBI" id="CHEBI:15378"/>
        <dbReference type="ChEBI" id="CHEBI:16933"/>
        <dbReference type="ChEBI" id="CHEBI:52973"/>
        <dbReference type="ChEBI" id="CHEBI:58223"/>
        <dbReference type="ChEBI" id="CHEBI:58885"/>
    </reaction>
    <physiologicalReaction direction="left-to-right" evidence="10">
        <dbReference type="Rhea" id="RHEA:61837"/>
    </physiologicalReaction>
</comment>
<feature type="compositionally biased region" description="Acidic residues" evidence="12">
    <location>
        <begin position="497"/>
        <end position="506"/>
    </location>
</feature>
<evidence type="ECO:0000259" key="13">
    <source>
        <dbReference type="PROSITE" id="PS50003"/>
    </source>
</evidence>
<dbReference type="FunFam" id="3.40.50.2000:FF:000009">
    <property type="entry name" value="Sterol 3-beta-glucosyltransferase UGT80A2"/>
    <property type="match status" value="1"/>
</dbReference>
<dbReference type="InterPro" id="IPR010610">
    <property type="entry name" value="EryCIII-like_C"/>
</dbReference>
<dbReference type="Pfam" id="PF06722">
    <property type="entry name" value="EryCIII-like_C"/>
    <property type="match status" value="1"/>
</dbReference>
<dbReference type="Pfam" id="PF02893">
    <property type="entry name" value="GRAM"/>
    <property type="match status" value="1"/>
</dbReference>
<keyword evidence="15" id="KW-1185">Reference proteome</keyword>
<dbReference type="OrthoDB" id="10261837at2759"/>
<keyword evidence="6" id="KW-0328">Glycosyltransferase</keyword>
<dbReference type="SMART" id="SM00568">
    <property type="entry name" value="GRAM"/>
    <property type="match status" value="2"/>
</dbReference>
<evidence type="ECO:0000256" key="9">
    <source>
        <dbReference type="ARBA" id="ARBA00029843"/>
    </source>
</evidence>
<evidence type="ECO:0000256" key="11">
    <source>
        <dbReference type="ARBA" id="ARBA00049453"/>
    </source>
</evidence>
<comment type="subcellular location">
    <subcellularLocation>
        <location evidence="2">Cytoplasm</location>
    </subcellularLocation>
    <subcellularLocation>
        <location evidence="1">Membrane</location>
        <topology evidence="1">Peripheral membrane protein</topology>
    </subcellularLocation>
</comment>
<evidence type="ECO:0000256" key="4">
    <source>
        <dbReference type="ARBA" id="ARBA00012650"/>
    </source>
</evidence>
<dbReference type="Gene3D" id="3.40.50.2000">
    <property type="entry name" value="Glycogen Phosphorylase B"/>
    <property type="match status" value="2"/>
</dbReference>
<proteinExistence type="inferred from homology"/>
<dbReference type="InterPro" id="IPR048065">
    <property type="entry name" value="ATG26_PH_GRAM2"/>
</dbReference>
<feature type="compositionally biased region" description="Polar residues" evidence="12">
    <location>
        <begin position="449"/>
        <end position="466"/>
    </location>
</feature>
<dbReference type="Gene3D" id="2.30.29.30">
    <property type="entry name" value="Pleckstrin-homology domain (PH domain)/Phosphotyrosine-binding domain (PTB)"/>
    <property type="match status" value="2"/>
</dbReference>
<dbReference type="PANTHER" id="PTHR48050:SF25">
    <property type="entry name" value="STEROL 3-BETA-GLUCOSYLTRANSFERASE"/>
    <property type="match status" value="1"/>
</dbReference>
<dbReference type="InterPro" id="IPR050426">
    <property type="entry name" value="Glycosyltransferase_28"/>
</dbReference>
<feature type="compositionally biased region" description="Polar residues" evidence="12">
    <location>
        <begin position="89"/>
        <end position="101"/>
    </location>
</feature>
<dbReference type="InterPro" id="IPR004276">
    <property type="entry name" value="GlycoTrans_28_N"/>
</dbReference>
<evidence type="ECO:0000256" key="3">
    <source>
        <dbReference type="ARBA" id="ARBA00006962"/>
    </source>
</evidence>
<dbReference type="Pfam" id="PF09350">
    <property type="entry name" value="DJC28_CD"/>
    <property type="match status" value="1"/>
</dbReference>
<feature type="domain" description="PH" evidence="13">
    <location>
        <begin position="645"/>
        <end position="739"/>
    </location>
</feature>
<protein>
    <recommendedName>
        <fullName evidence="4">sterol 3beta-glucosyltransferase</fullName>
        <ecNumber evidence="4">2.4.1.173</ecNumber>
    </recommendedName>
    <alternativeName>
        <fullName evidence="9">Autophagy-related protein 26</fullName>
    </alternativeName>
</protein>
<feature type="region of interest" description="Disordered" evidence="12">
    <location>
        <begin position="1605"/>
        <end position="1636"/>
    </location>
</feature>
<feature type="region of interest" description="Disordered" evidence="12">
    <location>
        <begin position="951"/>
        <end position="970"/>
    </location>
</feature>
<dbReference type="GO" id="GO:0016906">
    <property type="term" value="F:sterol 3-beta-glucosyltransferase activity"/>
    <property type="evidence" value="ECO:0007669"/>
    <property type="project" value="UniProtKB-EC"/>
</dbReference>
<feature type="region of interest" description="Disordered" evidence="12">
    <location>
        <begin position="67"/>
        <end position="101"/>
    </location>
</feature>
<dbReference type="CDD" id="cd13216">
    <property type="entry name" value="PH-GRAM2_AGT26"/>
    <property type="match status" value="1"/>
</dbReference>
<feature type="compositionally biased region" description="Basic residues" evidence="12">
    <location>
        <begin position="570"/>
        <end position="584"/>
    </location>
</feature>
<evidence type="ECO:0000313" key="15">
    <source>
        <dbReference type="Proteomes" id="UP000310189"/>
    </source>
</evidence>
<dbReference type="InterPro" id="IPR048066">
    <property type="entry name" value="ATG26_PH_GRAM1"/>
</dbReference>
<feature type="region of interest" description="Disordered" evidence="12">
    <location>
        <begin position="494"/>
        <end position="513"/>
    </location>
</feature>
<evidence type="ECO:0000256" key="5">
    <source>
        <dbReference type="ARBA" id="ARBA00022490"/>
    </source>
</evidence>
<dbReference type="FunFam" id="3.40.50.2000:FF:000029">
    <property type="entry name" value="Sterol 3-beta-glucosyltransferase"/>
    <property type="match status" value="1"/>
</dbReference>
<sequence length="1670" mass="188501">MKTSLRNLEKASQKLFRDAIKEESTQSTQSTQSHNKPLRLSKLATDAASKDAWDGDEHPHDTSLRMLLDARKPLRGGDKNPYREGRLKTVQQPAQPSQPSHLENLIPSDPNYMPWHAEYVYPSHASGSSAAPSIYRARKLESQALEKVQHMEVDSKTKAMIRDTKRSKTKVRRLVNAREGALDYSLAGSLDEIENTNETKERHRVQSQTRPRPQSLKAWNSLVEEQIEDAHRKGQFKNLNGRGKPLASVSQGNAFISREEFLMNRLINQQGAVPPFVELQMTMQSEVMSFCNYLREEYVKRGARYLDRNATEDSVRRWRDVDWENRQKSYHTILIDRVNSAIKSYNAIAPPFSRRGLLLLDREVENARLSAVPLIVASLAGDGKSVETAPGSAAPAKSDTWLGRIRGNSGDTRDTQAVQMSQSTPDASHASPPPPISSTGINEGYFQSIPPNELTQQGTSSAFLTPHSSWRGDVNMRMGTQSLIQVIQAFARHADDNSNDDEEDTHEEQPQEQNVMDMYSSLNTVHTEHDDNNDAHNLPESSASTPQTNTPHESDNDSDDGMASDDSAIKRSRSQSLKKKSAQRRRTLSTKLAEIFNLQDEEEIHAEYRCSLLGSSYRPMLEGFLYSTDSFLCFFAHVPIPARDIVVKTGAIGKRTLRTRRIIRYWLALKDDVLSWYGSATDPYFPVGNIALRYAIRCVTVKNSDREFSIVTSERKFTFVADSPVGRNEWVKVIRKGMFRSQNESGSFKLVVPYDHIIDIERSSNLEFADSVAVSFVNNEDGSDCYYFDHFKDSQLASDVLRQILDSHRQNVHRILSNENLTSSPTRLKEEFLDGSEVTARPTSRGQGGDHTYPPHNTTQNRSRSASLTAEIPSWIKSGSLKLGKAVYSAPRMIPHPHLSTILPRLPSIPFLNNNNNSNNSATQQRQTLPNLTPATHTLMRTDSRVCETYEEPAHKETSRSRSNTASSSEFEEVGSDFSVLEHSAGLEDVLKVEEEVQNKFNDYFALSGESILGHFNCALFRVYPVPGKVYITNNYLCFRSFQILGRTKMILPLSDLQAVQPHKPLRFSFHGLIMIIHRHEELFLEFTTVNRRDACEKLLSTQLDRLFRRSALQHTESSKGLQEAQIIEDLSLSYRHPSLTAPVMHDDSLSSSTSVVSFKPTKSLRITCLTIGSRGDVQPYIALCKGLIKEGHQCRIATHGEYKNWIEENGIEHREVGGDPAELMQICVEHGTFTLSFLREGLFKFRSWLDELLKRSWEACQETDLLIESPSAMAGIHIAEALKIPYFRAFTMTWTRTRAYPHAFAVPEHRMGGSYNWMTYTLFDQVFWRAISGQVNRWRRSTLHLKGTNLQRMAQNKVPFLYCISPTLVPKPLDWNEWIHVTGYWFTDSINTDNDENKKELEWEAPEGLLEFIGEGRSLNKKVVYIGFGSIVVNDPDAMTRTVVEAIERADVYAILSKGWSDRMHTDKKKEELHLPKCIFSIDTIDHAKLFPLIDAAVHHGGSGTTGASLRAGLPTVIKPFFGDQFFNADRVEAANLGASVRKLTVDSLSKALKDATTDEKQIANAKKVGERIRSEDGVGTAIKCLYRYMEYAQNVVTTRANDHDKMVDTNDDTNDNETDNENLDDDWALPSENMTDDEMHESFGVLSLASNLGKKSLGVGKDLLLKKT</sequence>
<keyword evidence="5" id="KW-0963">Cytoplasm</keyword>
<comment type="caution">
    <text evidence="14">The sequence shown here is derived from an EMBL/GenBank/DDBJ whole genome shotgun (WGS) entry which is preliminary data.</text>
</comment>
<organism evidence="14 15">
    <name type="scientific">Wallemia hederae</name>
    <dbReference type="NCBI Taxonomy" id="1540922"/>
    <lineage>
        <taxon>Eukaryota</taxon>
        <taxon>Fungi</taxon>
        <taxon>Dikarya</taxon>
        <taxon>Basidiomycota</taxon>
        <taxon>Wallemiomycotina</taxon>
        <taxon>Wallemiomycetes</taxon>
        <taxon>Wallemiales</taxon>
        <taxon>Wallemiaceae</taxon>
        <taxon>Wallemia</taxon>
    </lineage>
</organism>
<dbReference type="SUPFAM" id="SSF50729">
    <property type="entry name" value="PH domain-like"/>
    <property type="match status" value="1"/>
</dbReference>
<evidence type="ECO:0000313" key="14">
    <source>
        <dbReference type="EMBL" id="TIA90915.1"/>
    </source>
</evidence>